<dbReference type="EMBL" id="FMUH01000001">
    <property type="protein sequence ID" value="SCX40128.1"/>
    <property type="molecule type" value="Genomic_DNA"/>
</dbReference>
<dbReference type="AlphaFoldDB" id="A0A1G4XHF7"/>
<organism evidence="2 3">
    <name type="scientific">Klenkia marina</name>
    <dbReference type="NCBI Taxonomy" id="1960309"/>
    <lineage>
        <taxon>Bacteria</taxon>
        <taxon>Bacillati</taxon>
        <taxon>Actinomycetota</taxon>
        <taxon>Actinomycetes</taxon>
        <taxon>Geodermatophilales</taxon>
        <taxon>Geodermatophilaceae</taxon>
        <taxon>Klenkia</taxon>
    </lineage>
</organism>
<protein>
    <submittedName>
        <fullName evidence="2">Uncharacterized protein</fullName>
    </submittedName>
</protein>
<keyword evidence="1" id="KW-0812">Transmembrane</keyword>
<gene>
    <name evidence="2" type="ORF">SAMN03159343_0888</name>
</gene>
<accession>A0A1G4XHF7</accession>
<evidence type="ECO:0000256" key="1">
    <source>
        <dbReference type="SAM" id="Phobius"/>
    </source>
</evidence>
<keyword evidence="3" id="KW-1185">Reference proteome</keyword>
<feature type="transmembrane region" description="Helical" evidence="1">
    <location>
        <begin position="41"/>
        <end position="64"/>
    </location>
</feature>
<sequence>MGRDVRDVLLRGWWLLVIGLLTGLAVSVVAGLLLGSTGADLVVTAGAGLLAGNAGGVVAAVVGMRGAPSSRAEMPAAAQVP</sequence>
<feature type="transmembrane region" description="Helical" evidence="1">
    <location>
        <begin position="12"/>
        <end position="35"/>
    </location>
</feature>
<keyword evidence="1" id="KW-1133">Transmembrane helix</keyword>
<name>A0A1G4XHF7_9ACTN</name>
<proteinExistence type="predicted"/>
<evidence type="ECO:0000313" key="2">
    <source>
        <dbReference type="EMBL" id="SCX40128.1"/>
    </source>
</evidence>
<dbReference type="Proteomes" id="UP000198981">
    <property type="component" value="Unassembled WGS sequence"/>
</dbReference>
<keyword evidence="1" id="KW-0472">Membrane</keyword>
<evidence type="ECO:0000313" key="3">
    <source>
        <dbReference type="Proteomes" id="UP000198981"/>
    </source>
</evidence>
<reference evidence="3" key="1">
    <citation type="submission" date="2016-10" db="EMBL/GenBank/DDBJ databases">
        <authorList>
            <person name="Varghese N."/>
            <person name="Submissions S."/>
        </authorList>
    </citation>
    <scope>NUCLEOTIDE SEQUENCE [LARGE SCALE GENOMIC DNA]</scope>
    <source>
        <strain evidence="3">DSM 45722</strain>
    </source>
</reference>